<reference evidence="2 3" key="1">
    <citation type="submission" date="2023-04" db="EMBL/GenBank/DDBJ databases">
        <title>Fusibacter bizertensis strain WBS, isolated from littoral bottom sediments of the Arctic seas - biochemical and genomic analysis.</title>
        <authorList>
            <person name="Brioukhanov A.L."/>
        </authorList>
    </citation>
    <scope>NUCLEOTIDE SEQUENCE [LARGE SCALE GENOMIC DNA]</scope>
    <source>
        <strain evidence="2 3">WBS</strain>
    </source>
</reference>
<feature type="signal peptide" evidence="1">
    <location>
        <begin position="1"/>
        <end position="22"/>
    </location>
</feature>
<evidence type="ECO:0000313" key="2">
    <source>
        <dbReference type="EMBL" id="MDH8678670.1"/>
    </source>
</evidence>
<gene>
    <name evidence="2" type="ORF">QE109_10955</name>
</gene>
<keyword evidence="1" id="KW-0732">Signal</keyword>
<accession>A0ABT6NE80</accession>
<sequence length="294" mass="32484">MKRVLSLIVMFTLVFSSTCNFAEAPSISQNDIIVASDNSIKLLDPENPSNYVIGKDLKDGNVEFSQYQNGKLISKSVTLKVNRLVETTIYTTDNSDSGTTLSSNMLGDVIEYKQLPTLPNTLKTLSGSKQYLGTIRYKYTDGWESGVCGAKVDYIINTGSIKYDLNGTYRDLAGLASFIAGLFALPAAPALAIAKAVLAELSISLAALTFIIPPYNVDSDYEQIEYFFTDINFSGHTNSIYGTKYVITQGGSHQDKVYYDGNYYAYSPWRDTTFGLTVYTYMFGYGSYSILSWS</sequence>
<comment type="caution">
    <text evidence="2">The sequence shown here is derived from an EMBL/GenBank/DDBJ whole genome shotgun (WGS) entry which is preliminary data.</text>
</comment>
<protein>
    <submittedName>
        <fullName evidence="2">Uncharacterized protein</fullName>
    </submittedName>
</protein>
<dbReference type="RefSeq" id="WP_281094521.1">
    <property type="nucleotide sequence ID" value="NZ_JARYZI010000006.1"/>
</dbReference>
<dbReference type="Proteomes" id="UP001158045">
    <property type="component" value="Unassembled WGS sequence"/>
</dbReference>
<feature type="chain" id="PRO_5046587236" evidence="1">
    <location>
        <begin position="23"/>
        <end position="294"/>
    </location>
</feature>
<keyword evidence="3" id="KW-1185">Reference proteome</keyword>
<name>A0ABT6NE80_9FIRM</name>
<evidence type="ECO:0000256" key="1">
    <source>
        <dbReference type="SAM" id="SignalP"/>
    </source>
</evidence>
<dbReference type="EMBL" id="JARYZI010000006">
    <property type="protein sequence ID" value="MDH8678670.1"/>
    <property type="molecule type" value="Genomic_DNA"/>
</dbReference>
<organism evidence="2 3">
    <name type="scientific">Fusibacter bizertensis</name>
    <dbReference type="NCBI Taxonomy" id="1488331"/>
    <lineage>
        <taxon>Bacteria</taxon>
        <taxon>Bacillati</taxon>
        <taxon>Bacillota</taxon>
        <taxon>Clostridia</taxon>
        <taxon>Eubacteriales</taxon>
        <taxon>Eubacteriales Family XII. Incertae Sedis</taxon>
        <taxon>Fusibacter</taxon>
    </lineage>
</organism>
<evidence type="ECO:0000313" key="3">
    <source>
        <dbReference type="Proteomes" id="UP001158045"/>
    </source>
</evidence>
<proteinExistence type="predicted"/>